<dbReference type="Proteomes" id="UP000186469">
    <property type="component" value="Unassembled WGS sequence"/>
</dbReference>
<dbReference type="AlphaFoldDB" id="A0A1M7TCX6"/>
<sequence length="401" mass="46532">MENNDKIEDIGEEDVADYSIHAKDFRDIVVWGTDWTVETIINQIKKGNIDLQPDFQRRDAWNIAEKSRFIESLFLNIPIPPIILAEHSNNKGKFIVIDGKQRLSTIMQFCATHADNGDVFKAFNLKELEVRPELNGKSYTDLESDIVYVDDMASFLNQTIRTIVLKNWAKEEALYSIFLRLNTGSKKLSPQELRQALHPGEFLQFIDKKCDSSTIVKNMLGLKKPDSRMRDAEIIVRYYAFKLYITSYDGKLKNFLDNTCKKSNNGWDSQKYEDIFLELENAITLCNGIFGNNAFSRYNPKAGTFSNRFNRALFDPLAYYFSDPSVRRQVEQNKDKFRDNFIEKSKDDPDFNNSLELSTKTLERVTYRFNIIEDIIRDSCSQAIILNHISHDNKKLSVVKK</sequence>
<proteinExistence type="predicted"/>
<keyword evidence="3" id="KW-1185">Reference proteome</keyword>
<feature type="domain" description="GmrSD restriction endonucleases N-terminal" evidence="1">
    <location>
        <begin position="37"/>
        <end position="198"/>
    </location>
</feature>
<accession>A0A1M7TCX6</accession>
<dbReference type="PANTHER" id="PTHR39639:SF1">
    <property type="entry name" value="DUF262 DOMAIN-CONTAINING PROTEIN"/>
    <property type="match status" value="1"/>
</dbReference>
<dbReference type="Pfam" id="PF03235">
    <property type="entry name" value="GmrSD_N"/>
    <property type="match status" value="1"/>
</dbReference>
<dbReference type="EMBL" id="FRDI01000010">
    <property type="protein sequence ID" value="SHN68572.1"/>
    <property type="molecule type" value="Genomic_DNA"/>
</dbReference>
<dbReference type="OrthoDB" id="9787127at2"/>
<gene>
    <name evidence="2" type="ORF">SAMN02745728_01854</name>
</gene>
<name>A0A1M7TCX6_9BACT</name>
<dbReference type="PANTHER" id="PTHR39639">
    <property type="entry name" value="CHROMOSOME 16, WHOLE GENOME SHOTGUN SEQUENCE"/>
    <property type="match status" value="1"/>
</dbReference>
<dbReference type="RefSeq" id="WP_072697543.1">
    <property type="nucleotide sequence ID" value="NZ_FRDI01000010.1"/>
</dbReference>
<evidence type="ECO:0000313" key="3">
    <source>
        <dbReference type="Proteomes" id="UP000186469"/>
    </source>
</evidence>
<evidence type="ECO:0000313" key="2">
    <source>
        <dbReference type="EMBL" id="SHN68572.1"/>
    </source>
</evidence>
<dbReference type="STRING" id="1121455.SAMN02745728_01854"/>
<dbReference type="InterPro" id="IPR004919">
    <property type="entry name" value="GmrSD_N"/>
</dbReference>
<reference evidence="2 3" key="1">
    <citation type="submission" date="2016-12" db="EMBL/GenBank/DDBJ databases">
        <authorList>
            <person name="Song W.-J."/>
            <person name="Kurnit D.M."/>
        </authorList>
    </citation>
    <scope>NUCLEOTIDE SEQUENCE [LARGE SCALE GENOMIC DNA]</scope>
    <source>
        <strain evidence="2 3">DSM 11393</strain>
    </source>
</reference>
<organism evidence="2 3">
    <name type="scientific">Desulfovibrio litoralis DSM 11393</name>
    <dbReference type="NCBI Taxonomy" id="1121455"/>
    <lineage>
        <taxon>Bacteria</taxon>
        <taxon>Pseudomonadati</taxon>
        <taxon>Thermodesulfobacteriota</taxon>
        <taxon>Desulfovibrionia</taxon>
        <taxon>Desulfovibrionales</taxon>
        <taxon>Desulfovibrionaceae</taxon>
        <taxon>Desulfovibrio</taxon>
    </lineage>
</organism>
<evidence type="ECO:0000259" key="1">
    <source>
        <dbReference type="Pfam" id="PF03235"/>
    </source>
</evidence>
<protein>
    <recommendedName>
        <fullName evidence="1">GmrSD restriction endonucleases N-terminal domain-containing protein</fullName>
    </recommendedName>
</protein>